<dbReference type="EMBL" id="KV878905">
    <property type="protein sequence ID" value="OJJ81645.1"/>
    <property type="molecule type" value="Genomic_DNA"/>
</dbReference>
<feature type="compositionally biased region" description="Polar residues" evidence="2">
    <location>
        <begin position="104"/>
        <end position="120"/>
    </location>
</feature>
<protein>
    <submittedName>
        <fullName evidence="3">Uncharacterized protein</fullName>
    </submittedName>
</protein>
<dbReference type="Proteomes" id="UP000184300">
    <property type="component" value="Unassembled WGS sequence"/>
</dbReference>
<feature type="region of interest" description="Disordered" evidence="2">
    <location>
        <begin position="324"/>
        <end position="350"/>
    </location>
</feature>
<keyword evidence="1" id="KW-0175">Coiled coil</keyword>
<dbReference type="STRING" id="1160497.A0A1L9VCP7"/>
<keyword evidence="4" id="KW-1185">Reference proteome</keyword>
<feature type="compositionally biased region" description="Polar residues" evidence="2">
    <location>
        <begin position="502"/>
        <end position="522"/>
    </location>
</feature>
<dbReference type="OrthoDB" id="5402392at2759"/>
<name>A0A1L9VCP7_ASPGL</name>
<feature type="region of interest" description="Disordered" evidence="2">
    <location>
        <begin position="498"/>
        <end position="534"/>
    </location>
</feature>
<feature type="coiled-coil region" evidence="1">
    <location>
        <begin position="207"/>
        <end position="241"/>
    </location>
</feature>
<reference evidence="4" key="1">
    <citation type="journal article" date="2017" name="Genome Biol.">
        <title>Comparative genomics reveals high biological diversity and specific adaptations in the industrially and medically important fungal genus Aspergillus.</title>
        <authorList>
            <person name="de Vries R.P."/>
            <person name="Riley R."/>
            <person name="Wiebenga A."/>
            <person name="Aguilar-Osorio G."/>
            <person name="Amillis S."/>
            <person name="Uchima C.A."/>
            <person name="Anderluh G."/>
            <person name="Asadollahi M."/>
            <person name="Askin M."/>
            <person name="Barry K."/>
            <person name="Battaglia E."/>
            <person name="Bayram O."/>
            <person name="Benocci T."/>
            <person name="Braus-Stromeyer S.A."/>
            <person name="Caldana C."/>
            <person name="Canovas D."/>
            <person name="Cerqueira G.C."/>
            <person name="Chen F."/>
            <person name="Chen W."/>
            <person name="Choi C."/>
            <person name="Clum A."/>
            <person name="Dos Santos R.A."/>
            <person name="Damasio A.R."/>
            <person name="Diallinas G."/>
            <person name="Emri T."/>
            <person name="Fekete E."/>
            <person name="Flipphi M."/>
            <person name="Freyberg S."/>
            <person name="Gallo A."/>
            <person name="Gournas C."/>
            <person name="Habgood R."/>
            <person name="Hainaut M."/>
            <person name="Harispe M.L."/>
            <person name="Henrissat B."/>
            <person name="Hilden K.S."/>
            <person name="Hope R."/>
            <person name="Hossain A."/>
            <person name="Karabika E."/>
            <person name="Karaffa L."/>
            <person name="Karanyi Z."/>
            <person name="Krasevec N."/>
            <person name="Kuo A."/>
            <person name="Kusch H."/>
            <person name="LaButti K."/>
            <person name="Lagendijk E.L."/>
            <person name="Lapidus A."/>
            <person name="Levasseur A."/>
            <person name="Lindquist E."/>
            <person name="Lipzen A."/>
            <person name="Logrieco A.F."/>
            <person name="MacCabe A."/>
            <person name="Maekelae M.R."/>
            <person name="Malavazi I."/>
            <person name="Melin P."/>
            <person name="Meyer V."/>
            <person name="Mielnichuk N."/>
            <person name="Miskei M."/>
            <person name="Molnar A.P."/>
            <person name="Mule G."/>
            <person name="Ngan C.Y."/>
            <person name="Orejas M."/>
            <person name="Orosz E."/>
            <person name="Ouedraogo J.P."/>
            <person name="Overkamp K.M."/>
            <person name="Park H.-S."/>
            <person name="Perrone G."/>
            <person name="Piumi F."/>
            <person name="Punt P.J."/>
            <person name="Ram A.F."/>
            <person name="Ramon A."/>
            <person name="Rauscher S."/>
            <person name="Record E."/>
            <person name="Riano-Pachon D.M."/>
            <person name="Robert V."/>
            <person name="Roehrig J."/>
            <person name="Ruller R."/>
            <person name="Salamov A."/>
            <person name="Salih N.S."/>
            <person name="Samson R.A."/>
            <person name="Sandor E."/>
            <person name="Sanguinetti M."/>
            <person name="Schuetze T."/>
            <person name="Sepcic K."/>
            <person name="Shelest E."/>
            <person name="Sherlock G."/>
            <person name="Sophianopoulou V."/>
            <person name="Squina F.M."/>
            <person name="Sun H."/>
            <person name="Susca A."/>
            <person name="Todd R.B."/>
            <person name="Tsang A."/>
            <person name="Unkles S.E."/>
            <person name="van de Wiele N."/>
            <person name="van Rossen-Uffink D."/>
            <person name="Oliveira J.V."/>
            <person name="Vesth T.C."/>
            <person name="Visser J."/>
            <person name="Yu J.-H."/>
            <person name="Zhou M."/>
            <person name="Andersen M.R."/>
            <person name="Archer D.B."/>
            <person name="Baker S.E."/>
            <person name="Benoit I."/>
            <person name="Brakhage A.A."/>
            <person name="Braus G.H."/>
            <person name="Fischer R."/>
            <person name="Frisvad J.C."/>
            <person name="Goldman G.H."/>
            <person name="Houbraken J."/>
            <person name="Oakley B."/>
            <person name="Pocsi I."/>
            <person name="Scazzocchio C."/>
            <person name="Seiboth B."/>
            <person name="vanKuyk P.A."/>
            <person name="Wortman J."/>
            <person name="Dyer P.S."/>
            <person name="Grigoriev I.V."/>
        </authorList>
    </citation>
    <scope>NUCLEOTIDE SEQUENCE [LARGE SCALE GENOMIC DNA]</scope>
    <source>
        <strain evidence="4">CBS 516.65</strain>
    </source>
</reference>
<dbReference type="AlphaFoldDB" id="A0A1L9VCP7"/>
<feature type="region of interest" description="Disordered" evidence="2">
    <location>
        <begin position="103"/>
        <end position="132"/>
    </location>
</feature>
<dbReference type="VEuPathDB" id="FungiDB:ASPGLDRAFT_50184"/>
<dbReference type="RefSeq" id="XP_022398343.1">
    <property type="nucleotide sequence ID" value="XM_022547253.1"/>
</dbReference>
<sequence>MASEPPTTDSATTSHIPPFARQLAPYIKSRQEALRIRQVLTSYLRSQITFAEEDPERPNPHAESHLVLCAPHDAVVDVKRAPLELTGLRKEYLEALQANVAAKQENQSVSENLAAKTQQRSKARAEATTTPVPKSELQTYLALLRDRRRNAKLEVFQHYLQELKGRQTVELEQFDKTEDQNQHLQRIGGYEDGGQGGSGEEGVKGLVHKLERAVIRARAQLEREKKLFEELKAQHDARENTDNGDVPSASKIQALQRTRDALVQWVEEKLMSVGANDEGPIEELSPEEIEDASNLLDGRRTQIMQQYTTYVETRRALLETAAKSCQPVAPGPAKPREPSDDNDKPIAEEPLPLEPMDAMAFASERILPLSKSQRGLSLQKSYLSAMLSKEKSTTLRILNRLADESHLLPEYPLLSRQPRFKHATAGSRSSLSPRELAPPDEITSLTEAWAFAGGAAREHEQEYVAQKIVEGGVTAHEALQTLEEICDTLNQDLQDVFEDAQESSTGVQSRSKSSSIEKQTGPWSGLNGQVGVAE</sequence>
<evidence type="ECO:0000313" key="3">
    <source>
        <dbReference type="EMBL" id="OJJ81645.1"/>
    </source>
</evidence>
<proteinExistence type="predicted"/>
<dbReference type="GeneID" id="34463514"/>
<evidence type="ECO:0000256" key="1">
    <source>
        <dbReference type="SAM" id="Coils"/>
    </source>
</evidence>
<gene>
    <name evidence="3" type="ORF">ASPGLDRAFT_50184</name>
</gene>
<accession>A0A1L9VCP7</accession>
<evidence type="ECO:0000313" key="4">
    <source>
        <dbReference type="Proteomes" id="UP000184300"/>
    </source>
</evidence>
<feature type="compositionally biased region" description="Basic and acidic residues" evidence="2">
    <location>
        <begin position="334"/>
        <end position="347"/>
    </location>
</feature>
<organism evidence="3 4">
    <name type="scientific">Aspergillus glaucus CBS 516.65</name>
    <dbReference type="NCBI Taxonomy" id="1160497"/>
    <lineage>
        <taxon>Eukaryota</taxon>
        <taxon>Fungi</taxon>
        <taxon>Dikarya</taxon>
        <taxon>Ascomycota</taxon>
        <taxon>Pezizomycotina</taxon>
        <taxon>Eurotiomycetes</taxon>
        <taxon>Eurotiomycetidae</taxon>
        <taxon>Eurotiales</taxon>
        <taxon>Aspergillaceae</taxon>
        <taxon>Aspergillus</taxon>
        <taxon>Aspergillus subgen. Aspergillus</taxon>
    </lineage>
</organism>
<evidence type="ECO:0000256" key="2">
    <source>
        <dbReference type="SAM" id="MobiDB-lite"/>
    </source>
</evidence>